<accession>A0A1M4ZZU3</accession>
<dbReference type="GO" id="GO:0016491">
    <property type="term" value="F:oxidoreductase activity"/>
    <property type="evidence" value="ECO:0007669"/>
    <property type="project" value="UniProtKB-KW"/>
</dbReference>
<dbReference type="SUPFAM" id="SSF51395">
    <property type="entry name" value="FMN-linked oxidoreductases"/>
    <property type="match status" value="1"/>
</dbReference>
<name>A0A1M4ZZU3_9CLOT</name>
<evidence type="ECO:0000256" key="6">
    <source>
        <dbReference type="ARBA" id="ARBA00022723"/>
    </source>
</evidence>
<dbReference type="InterPro" id="IPR013785">
    <property type="entry name" value="Aldolase_TIM"/>
</dbReference>
<protein>
    <submittedName>
        <fullName evidence="13">2,4-dienoyl-CoA reductase</fullName>
    </submittedName>
</protein>
<keyword evidence="14" id="KW-1185">Reference proteome</keyword>
<reference evidence="13 14" key="1">
    <citation type="submission" date="2016-11" db="EMBL/GenBank/DDBJ databases">
        <authorList>
            <person name="Jaros S."/>
            <person name="Januszkiewicz K."/>
            <person name="Wedrychowicz H."/>
        </authorList>
    </citation>
    <scope>NUCLEOTIDE SEQUENCE [LARGE SCALE GENOMIC DNA]</scope>
    <source>
        <strain evidence="13 14">DSM 17459</strain>
    </source>
</reference>
<dbReference type="InterPro" id="IPR001155">
    <property type="entry name" value="OxRdtase_FMN_N"/>
</dbReference>
<evidence type="ECO:0000313" key="14">
    <source>
        <dbReference type="Proteomes" id="UP000184245"/>
    </source>
</evidence>
<comment type="similarity">
    <text evidence="3">In the N-terminal section; belongs to the NADH:flavin oxidoreductase/NADH oxidase family.</text>
</comment>
<sequence>MNNKYYPNLASPITINGVTFKNRIFGAPMSNPELDPDCHMRKEDMAFHENRARGGLASVAIGLGIVDAVGRTHTKEVTLYDVMSLPSLKEMAKAMHRHNCNAVMELAHGGKYANARSHDGSAGQSAIGPNDEINPDGLTVRSMTEEDIYRVADCFASAAKLVKEAGFDMVLIHGGHGWLLGQFMSPSMNKRTDRWGGSLENRMRFPLLVIEKIREAVGCRFPIEYRMSGAEFTPGGYTIEEGVEMAKVLDGKVDIIHVSAGVHEDPEVFVITHPSMFIEHGCNVFLAAEVKKHVKTPVATLGGLNDPDMMEEIIASGKADIIEIARQSICDPYFPEKAFSGKKDDITRCCRCFTCFYNYLTNRTYSCAFNPVVGNELENKFGFPATSPKKVVVVGGGPGGMEAAITAANRGHAVTLYEKNSRLGGQLLSEEHIPFKADMFRFVKVLEKRLEKAGVTVKLNTELTAEQAAELGADVIMTAVGAKPIVPPIPGIDNHKVVTLEALHQTPPAIGQKVVILGGGLVGSECAIYLDGLGKEVTIVEMKDDWAADSYFMHKNAMKVYMKDSTIKIQVNTTAKAVTEEGLLCTAPEGEILFEADTILLAAGMKADRKTAESFYNAAPRVFEIGDCIRAGRVADAVSNGYYRAIDI</sequence>
<feature type="domain" description="NADH:flavin oxidoreductase/NADH oxidase N-terminal" evidence="11">
    <location>
        <begin position="10"/>
        <end position="344"/>
    </location>
</feature>
<dbReference type="Gene3D" id="3.40.50.720">
    <property type="entry name" value="NAD(P)-binding Rossmann-like Domain"/>
    <property type="match status" value="1"/>
</dbReference>
<dbReference type="CDD" id="cd02803">
    <property type="entry name" value="OYE_like_FMN_family"/>
    <property type="match status" value="1"/>
</dbReference>
<evidence type="ECO:0000259" key="12">
    <source>
        <dbReference type="Pfam" id="PF07992"/>
    </source>
</evidence>
<evidence type="ECO:0000256" key="1">
    <source>
        <dbReference type="ARBA" id="ARBA00001917"/>
    </source>
</evidence>
<dbReference type="EMBL" id="FQVI01000017">
    <property type="protein sequence ID" value="SHF23539.1"/>
    <property type="molecule type" value="Genomic_DNA"/>
</dbReference>
<dbReference type="InterPro" id="IPR051793">
    <property type="entry name" value="NADH:flavin_oxidoreductase"/>
</dbReference>
<comment type="cofactor">
    <cofactor evidence="2">
        <name>[4Fe-4S] cluster</name>
        <dbReference type="ChEBI" id="CHEBI:49883"/>
    </cofactor>
</comment>
<feature type="region of interest" description="Disordered" evidence="10">
    <location>
        <begin position="115"/>
        <end position="136"/>
    </location>
</feature>
<dbReference type="Pfam" id="PF07992">
    <property type="entry name" value="Pyr_redox_2"/>
    <property type="match status" value="1"/>
</dbReference>
<dbReference type="AlphaFoldDB" id="A0A1M4ZZU3"/>
<organism evidence="13 14">
    <name type="scientific">Lactonifactor longoviformis DSM 17459</name>
    <dbReference type="NCBI Taxonomy" id="1122155"/>
    <lineage>
        <taxon>Bacteria</taxon>
        <taxon>Bacillati</taxon>
        <taxon>Bacillota</taxon>
        <taxon>Clostridia</taxon>
        <taxon>Eubacteriales</taxon>
        <taxon>Clostridiaceae</taxon>
        <taxon>Lactonifactor</taxon>
    </lineage>
</organism>
<dbReference type="InterPro" id="IPR023753">
    <property type="entry name" value="FAD/NAD-binding_dom"/>
</dbReference>
<evidence type="ECO:0000256" key="3">
    <source>
        <dbReference type="ARBA" id="ARBA00011048"/>
    </source>
</evidence>
<dbReference type="OrthoDB" id="9772736at2"/>
<evidence type="ECO:0000259" key="11">
    <source>
        <dbReference type="Pfam" id="PF00724"/>
    </source>
</evidence>
<comment type="cofactor">
    <cofactor evidence="1">
        <name>FMN</name>
        <dbReference type="ChEBI" id="CHEBI:58210"/>
    </cofactor>
</comment>
<dbReference type="GO" id="GO:0046872">
    <property type="term" value="F:metal ion binding"/>
    <property type="evidence" value="ECO:0007669"/>
    <property type="project" value="UniProtKB-KW"/>
</dbReference>
<gene>
    <name evidence="13" type="ORF">SAMN02745158_02986</name>
</gene>
<dbReference type="PANTHER" id="PTHR42917">
    <property type="entry name" value="2,4-DIENOYL-COA REDUCTASE"/>
    <property type="match status" value="1"/>
</dbReference>
<dbReference type="Pfam" id="PF00724">
    <property type="entry name" value="Oxidored_FMN"/>
    <property type="match status" value="1"/>
</dbReference>
<evidence type="ECO:0000256" key="2">
    <source>
        <dbReference type="ARBA" id="ARBA00001966"/>
    </source>
</evidence>
<keyword evidence="5" id="KW-0288">FMN</keyword>
<keyword evidence="6" id="KW-0479">Metal-binding</keyword>
<dbReference type="Proteomes" id="UP000184245">
    <property type="component" value="Unassembled WGS sequence"/>
</dbReference>
<dbReference type="SUPFAM" id="SSF51971">
    <property type="entry name" value="Nucleotide-binding domain"/>
    <property type="match status" value="1"/>
</dbReference>
<dbReference type="PRINTS" id="PR00469">
    <property type="entry name" value="PNDRDTASEII"/>
</dbReference>
<keyword evidence="8" id="KW-0408">Iron</keyword>
<dbReference type="InterPro" id="IPR036188">
    <property type="entry name" value="FAD/NAD-bd_sf"/>
</dbReference>
<evidence type="ECO:0000256" key="9">
    <source>
        <dbReference type="ARBA" id="ARBA00023014"/>
    </source>
</evidence>
<dbReference type="Gene3D" id="3.20.20.70">
    <property type="entry name" value="Aldolase class I"/>
    <property type="match status" value="1"/>
</dbReference>
<proteinExistence type="inferred from homology"/>
<evidence type="ECO:0000256" key="4">
    <source>
        <dbReference type="ARBA" id="ARBA00022630"/>
    </source>
</evidence>
<dbReference type="PRINTS" id="PR00368">
    <property type="entry name" value="FADPNR"/>
</dbReference>
<dbReference type="GO" id="GO:0010181">
    <property type="term" value="F:FMN binding"/>
    <property type="evidence" value="ECO:0007669"/>
    <property type="project" value="InterPro"/>
</dbReference>
<evidence type="ECO:0000313" key="13">
    <source>
        <dbReference type="EMBL" id="SHF23539.1"/>
    </source>
</evidence>
<evidence type="ECO:0000256" key="10">
    <source>
        <dbReference type="SAM" id="MobiDB-lite"/>
    </source>
</evidence>
<feature type="domain" description="FAD/NAD(P)-binding" evidence="12">
    <location>
        <begin position="389"/>
        <end position="613"/>
    </location>
</feature>
<dbReference type="PANTHER" id="PTHR42917:SF2">
    <property type="entry name" value="2,4-DIENOYL-COA REDUCTASE [(2E)-ENOYL-COA-PRODUCING]"/>
    <property type="match status" value="1"/>
</dbReference>
<evidence type="ECO:0000256" key="7">
    <source>
        <dbReference type="ARBA" id="ARBA00023002"/>
    </source>
</evidence>
<evidence type="ECO:0000256" key="5">
    <source>
        <dbReference type="ARBA" id="ARBA00022643"/>
    </source>
</evidence>
<dbReference type="SUPFAM" id="SSF51905">
    <property type="entry name" value="FAD/NAD(P)-binding domain"/>
    <property type="match status" value="1"/>
</dbReference>
<keyword evidence="4" id="KW-0285">Flavoprotein</keyword>
<dbReference type="STRING" id="1122155.SAMN02745158_02986"/>
<keyword evidence="7" id="KW-0560">Oxidoreductase</keyword>
<evidence type="ECO:0000256" key="8">
    <source>
        <dbReference type="ARBA" id="ARBA00023004"/>
    </source>
</evidence>
<dbReference type="Gene3D" id="3.50.50.60">
    <property type="entry name" value="FAD/NAD(P)-binding domain"/>
    <property type="match status" value="1"/>
</dbReference>
<dbReference type="RefSeq" id="WP_072853156.1">
    <property type="nucleotide sequence ID" value="NZ_FQVI01000017.1"/>
</dbReference>
<keyword evidence="9" id="KW-0411">Iron-sulfur</keyword>
<dbReference type="GO" id="GO:0051536">
    <property type="term" value="F:iron-sulfur cluster binding"/>
    <property type="evidence" value="ECO:0007669"/>
    <property type="project" value="UniProtKB-KW"/>
</dbReference>